<comment type="subcellular location">
    <subcellularLocation>
        <location evidence="1">Membrane</location>
        <topology evidence="1">Multi-pass membrane protein</topology>
    </subcellularLocation>
</comment>
<evidence type="ECO:0000256" key="1">
    <source>
        <dbReference type="ARBA" id="ARBA00004141"/>
    </source>
</evidence>
<evidence type="ECO:0000256" key="9">
    <source>
        <dbReference type="ARBA" id="ARBA00023136"/>
    </source>
</evidence>
<dbReference type="AlphaFoldDB" id="A0A915KS12"/>
<keyword evidence="7" id="KW-0915">Sodium</keyword>
<keyword evidence="8 13" id="KW-0406">Ion transport</keyword>
<keyword evidence="11 13" id="KW-0739">Sodium transport</keyword>
<comment type="similarity">
    <text evidence="2 13">Belongs to the amiloride-sensitive sodium channel (TC 1.A.6) family.</text>
</comment>
<keyword evidence="10" id="KW-0325">Glycoprotein</keyword>
<dbReference type="GO" id="GO:0005272">
    <property type="term" value="F:sodium channel activity"/>
    <property type="evidence" value="ECO:0007669"/>
    <property type="project" value="UniProtKB-KW"/>
</dbReference>
<protein>
    <submittedName>
        <fullName evidence="16">Uncharacterized protein</fullName>
    </submittedName>
</protein>
<evidence type="ECO:0000256" key="11">
    <source>
        <dbReference type="ARBA" id="ARBA00023201"/>
    </source>
</evidence>
<evidence type="ECO:0000313" key="16">
    <source>
        <dbReference type="WBParaSite" id="nRc.2.0.1.t40438-RA"/>
    </source>
</evidence>
<evidence type="ECO:0000256" key="7">
    <source>
        <dbReference type="ARBA" id="ARBA00023053"/>
    </source>
</evidence>
<evidence type="ECO:0000256" key="13">
    <source>
        <dbReference type="RuleBase" id="RU000679"/>
    </source>
</evidence>
<evidence type="ECO:0000256" key="2">
    <source>
        <dbReference type="ARBA" id="ARBA00007193"/>
    </source>
</evidence>
<feature type="transmembrane region" description="Helical" evidence="14">
    <location>
        <begin position="33"/>
        <end position="50"/>
    </location>
</feature>
<sequence>MNFSDITQNQFVQESTLHGVSHLRYSRSKARNAFWLIVTFLSMGYAGIEISREIKRISSGIEFETTYRLARADEIQFPQMAYCFSNPFDIFDWKIVLAYMTTFNWTIEDVGLLLAIYPGFWHLDLKSKNVSMQHVQQLGNIANEI</sequence>
<keyword evidence="9 14" id="KW-0472">Membrane</keyword>
<keyword evidence="4 13" id="KW-0894">Sodium channel</keyword>
<evidence type="ECO:0000256" key="12">
    <source>
        <dbReference type="ARBA" id="ARBA00023303"/>
    </source>
</evidence>
<name>A0A915KS12_ROMCU</name>
<dbReference type="GO" id="GO:0016020">
    <property type="term" value="C:membrane"/>
    <property type="evidence" value="ECO:0007669"/>
    <property type="project" value="UniProtKB-SubCell"/>
</dbReference>
<keyword evidence="6 14" id="KW-1133">Transmembrane helix</keyword>
<proteinExistence type="inferred from homology"/>
<evidence type="ECO:0000256" key="5">
    <source>
        <dbReference type="ARBA" id="ARBA00022692"/>
    </source>
</evidence>
<dbReference type="WBParaSite" id="nRc.2.0.1.t40438-RA">
    <property type="protein sequence ID" value="nRc.2.0.1.t40438-RA"/>
    <property type="gene ID" value="nRc.2.0.1.g40438"/>
</dbReference>
<dbReference type="Proteomes" id="UP000887565">
    <property type="component" value="Unplaced"/>
</dbReference>
<organism evidence="15 16">
    <name type="scientific">Romanomermis culicivorax</name>
    <name type="common">Nematode worm</name>
    <dbReference type="NCBI Taxonomy" id="13658"/>
    <lineage>
        <taxon>Eukaryota</taxon>
        <taxon>Metazoa</taxon>
        <taxon>Ecdysozoa</taxon>
        <taxon>Nematoda</taxon>
        <taxon>Enoplea</taxon>
        <taxon>Dorylaimia</taxon>
        <taxon>Mermithida</taxon>
        <taxon>Mermithoidea</taxon>
        <taxon>Mermithidae</taxon>
        <taxon>Romanomermis</taxon>
    </lineage>
</organism>
<keyword evidence="5 13" id="KW-0812">Transmembrane</keyword>
<evidence type="ECO:0000256" key="4">
    <source>
        <dbReference type="ARBA" id="ARBA00022461"/>
    </source>
</evidence>
<evidence type="ECO:0000256" key="10">
    <source>
        <dbReference type="ARBA" id="ARBA00023180"/>
    </source>
</evidence>
<accession>A0A915KS12</accession>
<evidence type="ECO:0000256" key="3">
    <source>
        <dbReference type="ARBA" id="ARBA00022448"/>
    </source>
</evidence>
<evidence type="ECO:0000256" key="8">
    <source>
        <dbReference type="ARBA" id="ARBA00023065"/>
    </source>
</evidence>
<reference evidence="16" key="1">
    <citation type="submission" date="2022-11" db="UniProtKB">
        <authorList>
            <consortium name="WormBaseParasite"/>
        </authorList>
    </citation>
    <scope>IDENTIFICATION</scope>
</reference>
<keyword evidence="12 13" id="KW-0407">Ion channel</keyword>
<evidence type="ECO:0000256" key="14">
    <source>
        <dbReference type="SAM" id="Phobius"/>
    </source>
</evidence>
<keyword evidence="3 13" id="KW-0813">Transport</keyword>
<dbReference type="Pfam" id="PF00858">
    <property type="entry name" value="ASC"/>
    <property type="match status" value="1"/>
</dbReference>
<evidence type="ECO:0000256" key="6">
    <source>
        <dbReference type="ARBA" id="ARBA00022989"/>
    </source>
</evidence>
<evidence type="ECO:0000313" key="15">
    <source>
        <dbReference type="Proteomes" id="UP000887565"/>
    </source>
</evidence>
<keyword evidence="15" id="KW-1185">Reference proteome</keyword>
<dbReference type="InterPro" id="IPR001873">
    <property type="entry name" value="ENaC"/>
</dbReference>